<dbReference type="GO" id="GO:0004222">
    <property type="term" value="F:metalloendopeptidase activity"/>
    <property type="evidence" value="ECO:0007669"/>
    <property type="project" value="InterPro"/>
</dbReference>
<dbReference type="AlphaFoldDB" id="A0A6N7W561"/>
<dbReference type="GO" id="GO:0046872">
    <property type="term" value="F:metal ion binding"/>
    <property type="evidence" value="ECO:0007669"/>
    <property type="project" value="InterPro"/>
</dbReference>
<dbReference type="Pfam" id="PF05193">
    <property type="entry name" value="Peptidase_M16_C"/>
    <property type="match status" value="1"/>
</dbReference>
<keyword evidence="7" id="KW-1185">Reference proteome</keyword>
<evidence type="ECO:0000256" key="2">
    <source>
        <dbReference type="RuleBase" id="RU004447"/>
    </source>
</evidence>
<evidence type="ECO:0000259" key="5">
    <source>
        <dbReference type="Pfam" id="PF05193"/>
    </source>
</evidence>
<evidence type="ECO:0000256" key="3">
    <source>
        <dbReference type="SAM" id="MobiDB-lite"/>
    </source>
</evidence>
<comment type="caution">
    <text evidence="6">The sequence shown here is derived from an EMBL/GenBank/DDBJ whole genome shotgun (WGS) entry which is preliminary data.</text>
</comment>
<dbReference type="PANTHER" id="PTHR11851">
    <property type="entry name" value="METALLOPROTEASE"/>
    <property type="match status" value="1"/>
</dbReference>
<protein>
    <submittedName>
        <fullName evidence="6">Insulinase family protein</fullName>
    </submittedName>
</protein>
<dbReference type="GO" id="GO:0006508">
    <property type="term" value="P:proteolysis"/>
    <property type="evidence" value="ECO:0007669"/>
    <property type="project" value="InterPro"/>
</dbReference>
<proteinExistence type="inferred from homology"/>
<dbReference type="PROSITE" id="PS00143">
    <property type="entry name" value="INSULINASE"/>
    <property type="match status" value="1"/>
</dbReference>
<evidence type="ECO:0000313" key="7">
    <source>
        <dbReference type="Proteomes" id="UP000470875"/>
    </source>
</evidence>
<dbReference type="InterPro" id="IPR050361">
    <property type="entry name" value="MPP/UQCRC_Complex"/>
</dbReference>
<name>A0A6N7W561_9ACTO</name>
<dbReference type="Proteomes" id="UP000470875">
    <property type="component" value="Unassembled WGS sequence"/>
</dbReference>
<comment type="similarity">
    <text evidence="1 2">Belongs to the peptidase M16 family.</text>
</comment>
<dbReference type="InterPro" id="IPR007863">
    <property type="entry name" value="Peptidase_M16_C"/>
</dbReference>
<organism evidence="6 7">
    <name type="scientific">Scrofimicrobium canadense</name>
    <dbReference type="NCBI Taxonomy" id="2652290"/>
    <lineage>
        <taxon>Bacteria</taxon>
        <taxon>Bacillati</taxon>
        <taxon>Actinomycetota</taxon>
        <taxon>Actinomycetes</taxon>
        <taxon>Actinomycetales</taxon>
        <taxon>Actinomycetaceae</taxon>
        <taxon>Scrofimicrobium</taxon>
    </lineage>
</organism>
<feature type="domain" description="Peptidase M16 N-terminal" evidence="4">
    <location>
        <begin position="11"/>
        <end position="156"/>
    </location>
</feature>
<dbReference type="SUPFAM" id="SSF63411">
    <property type="entry name" value="LuxS/MPP-like metallohydrolase"/>
    <property type="match status" value="2"/>
</dbReference>
<evidence type="ECO:0000259" key="4">
    <source>
        <dbReference type="Pfam" id="PF00675"/>
    </source>
</evidence>
<dbReference type="InterPro" id="IPR011249">
    <property type="entry name" value="Metalloenz_LuxS/M16"/>
</dbReference>
<gene>
    <name evidence="6" type="ORF">FYJ24_02145</name>
</gene>
<evidence type="ECO:0000313" key="6">
    <source>
        <dbReference type="EMBL" id="MSS83582.1"/>
    </source>
</evidence>
<reference evidence="6 7" key="1">
    <citation type="submission" date="2019-08" db="EMBL/GenBank/DDBJ databases">
        <title>In-depth cultivation of the pig gut microbiome towards novel bacterial diversity and tailored functional studies.</title>
        <authorList>
            <person name="Wylensek D."/>
            <person name="Hitch T.C.A."/>
            <person name="Clavel T."/>
        </authorList>
    </citation>
    <scope>NUCLEOTIDE SEQUENCE [LARGE SCALE GENOMIC DNA]</scope>
    <source>
        <strain evidence="6 7">WB03_NA08</strain>
    </source>
</reference>
<dbReference type="PANTHER" id="PTHR11851:SF49">
    <property type="entry name" value="MITOCHONDRIAL-PROCESSING PEPTIDASE SUBUNIT ALPHA"/>
    <property type="match status" value="1"/>
</dbReference>
<feature type="compositionally biased region" description="Polar residues" evidence="3">
    <location>
        <begin position="207"/>
        <end position="216"/>
    </location>
</feature>
<evidence type="ECO:0000256" key="1">
    <source>
        <dbReference type="ARBA" id="ARBA00007261"/>
    </source>
</evidence>
<dbReference type="Pfam" id="PF00675">
    <property type="entry name" value="Peptidase_M16"/>
    <property type="match status" value="1"/>
</dbReference>
<sequence length="413" mass="44755">MSRSILPGGIRVLTENVPGTRSATIGLWVPVGSRDETHAQGGAAHFLEHLLFKGTRNRSALDLATAFDEVGGESNAATAKESTHYWARVLDDDIPMAVDTLTDMVSSSLLREEDIETERGVILDELAMAEDSPAEVAQEAFFRAIYGDTPVGRPIGGSPESVRATSPEQIRSLYSNHYGPTRLIVTAAGNVSHDAICQMVDKALDESNWNRQSADSPSPRRGDSMATETDFLGSVYEDRDIEQAHILVGGEWLKANDSLRPVSTVLTTILGGGMSSRLFQEIREKRGLAYTTYAFDMSFSDTGVFGMYAGCAPENITEVEKIMWGEVERLAEGDLSESELIRAKGQLRGGIALGMEDSASRMSRLGRSELTGRFVSIDGALARIEAVCKEDLMQLASDALSIRRAKAVVSPSE</sequence>
<dbReference type="InterPro" id="IPR011765">
    <property type="entry name" value="Pept_M16_N"/>
</dbReference>
<accession>A0A6N7W561</accession>
<feature type="region of interest" description="Disordered" evidence="3">
    <location>
        <begin position="207"/>
        <end position="226"/>
    </location>
</feature>
<dbReference type="InterPro" id="IPR001431">
    <property type="entry name" value="Pept_M16_Zn_BS"/>
</dbReference>
<dbReference type="Gene3D" id="3.30.830.10">
    <property type="entry name" value="Metalloenzyme, LuxS/M16 peptidase-like"/>
    <property type="match status" value="2"/>
</dbReference>
<feature type="domain" description="Peptidase M16 C-terminal" evidence="5">
    <location>
        <begin position="166"/>
        <end position="347"/>
    </location>
</feature>
<dbReference type="EMBL" id="VULO01000002">
    <property type="protein sequence ID" value="MSS83582.1"/>
    <property type="molecule type" value="Genomic_DNA"/>
</dbReference>